<dbReference type="PANTHER" id="PTHR12029:SF11">
    <property type="entry name" value="METHYLTRANSFERASE TARBP1-RELATED"/>
    <property type="match status" value="1"/>
</dbReference>
<name>A0AAV9XTP1_9CRYT</name>
<evidence type="ECO:0000256" key="1">
    <source>
        <dbReference type="ARBA" id="ARBA00022603"/>
    </source>
</evidence>
<evidence type="ECO:0000259" key="3">
    <source>
        <dbReference type="Pfam" id="PF00588"/>
    </source>
</evidence>
<dbReference type="InterPro" id="IPR001537">
    <property type="entry name" value="SpoU_MeTrfase"/>
</dbReference>
<dbReference type="CDD" id="cd18091">
    <property type="entry name" value="SpoU-like_TRM3-like"/>
    <property type="match status" value="1"/>
</dbReference>
<keyword evidence="2" id="KW-0808">Transferase</keyword>
<dbReference type="InterPro" id="IPR029028">
    <property type="entry name" value="Alpha/beta_knot_MTases"/>
</dbReference>
<dbReference type="InterPro" id="IPR044748">
    <property type="entry name" value="Trm3/TARBP1_C"/>
</dbReference>
<proteinExistence type="predicted"/>
<dbReference type="EMBL" id="JAWDEY010000036">
    <property type="protein sequence ID" value="KAK6587619.1"/>
    <property type="molecule type" value="Genomic_DNA"/>
</dbReference>
<gene>
    <name evidence="4" type="ORF">RS030_81293</name>
</gene>
<sequence length="1802" mass="213451">MKNKIKEIIDVIDKKEIPESSLTDALDLCLNIYFLSFTEPDTKKLIRDEILLLIEDTNYDLSPKKYLIYFYFLKYTSDDGNWSLNDVVLYNFFKNLRFIKSEIILNQIYGVIITILLPNPDKINIIFNIWESIFLSESDNFLEFKSLTKMIHFICSKLFCETNVHPYLKDINNNIINIFYKSYKKRTNFCSDTRFLAKIEYSQNLLFPLLIKHYDFIERASKSEFIDTITKLFEDTAYFRFSVFTLRIPNLIELIIDSGYTFDSNEIKEMLYNGITNQEQEVRKSTKFILEKIENKIGKLYNTSTKTECCSNNLNSFLCILDCYENFSIHLLKTNWEKFKSLMSNMQDINREWWVKSLIKMGLNHQNLNVQRFIAFNTINFCIERSNFLPIWMTKELFLEIYLKYILSSLNNRISLQIEELFVKFIYIILKKNKEWISEYLIFISKTVLSFTPFRIMIYPLTIGALHEYDFNSNNDSHPKNEYNLAKFLEVDYNLLSETNLELTKRYGFEFNIEFKDSIKIQKECFIELLDISIVIIKYIPIIMRHELYFLWIKIILNYLNYHEFIKKDLITKLIQLLGIIPEYLYHGKINHIVEYFVKSKNIYIDTSVSPQKLFEKSNRWYLILQYGIGFGRLKKILCIKSSSISILENDIIFISSYYNNEEVDKIDINIEKKIEYIYSNIKLLLEDSQECKNIDIDLLWFYTHTFSLISERDKDNLLLNKLFDWCIENIIQIDTLLEKMKRSVYCLISVIFIIKCMIHLQKYMNFASDETCVQVINNLMVITSNVISKLTINNKTIKSWDCYRINCCKYDIFDVNSVNNDKYCIIYSSKLIIGNPDKYLPEMNKGHINRLIQLFPGNLREFISTFSKLKFMFIDICVLKNIMTLSNSILKKNIIYWKLLSDNNSREIFSQVSGSIWNWHEHFFALILYELNNFGTEDFYLWKLVEYSFIQISKNYLMFQKTIVSEYLNKIFELIKKHCVELIDKSIYNDLLITKLNSILTNNDFISLFKETNIFEDVINFYYNKILFNNNETRFFIFPLLNFVYLFIKGCSENIISSLFQNIVSNKECSLSNEERRIIKVSNVILELLIFEEKGLIDGYNLRFQKVDNNDKLELNKIFELYKKCKIFEDYNSFIRHSTIIYLYNSIQISSENYNKNHLFFVQLVIFLLTLKLDNSIPTSVEEGLALNGTNFYKKNCNLDTFVENKYSTNKNSNKFPPLPNSVQHKLLINIWQSLCCFIDALKSNKTEFNLYILEFYFRHLCYLYNPDIRQYMDLFGCNVVILFPSFCIKYLAQGLSSNVNNHTQVIYSLLTVSSYLIYYLRKKTPFVYNENILKDTDFKDEFFVHKGINWIKFEKKVLDNYIMFFNIFLSYYTSNSSLLRNIVLLTLYLLYKNDSVSLLVDDSNQTSLFSNGPQRYSISNIIDQALSTNNFESIIELFENSGHSIRNEMSKNKPFLVNSMIIEESIGLREVIRNIVRNKDTKKMLENLDKIWRLWKPKRYCSLENIIPNDNIIEFTDQKVSQSFFNTCQAFDPILSALEESNQEGDDEFQELIAFQDRNDEFLLNSHLIFGDLRPSWSLYYLLKKVICNEMSKNYHESPKLQEVRIERTPTPRNDYQLKFEPETAPRLLSEELRPKRLDLFGEDRTELIVIASLLDKIPNIAGLTRTCEIFRVKELLINTKKTLSDPMFKQISVTAEKWLPINELSPERISEYINIKRLEGYGIYGLEQTSSSIPLKDFEFPKKSILILGREDEGIPSDIVSIVDHCIEIPQFGMIRSLNVHVSASIFIHEYTTQVLNLT</sequence>
<evidence type="ECO:0000313" key="4">
    <source>
        <dbReference type="EMBL" id="KAK6587619.1"/>
    </source>
</evidence>
<dbReference type="SUPFAM" id="SSF75217">
    <property type="entry name" value="alpha/beta knot"/>
    <property type="match status" value="1"/>
</dbReference>
<evidence type="ECO:0000313" key="5">
    <source>
        <dbReference type="Proteomes" id="UP001311799"/>
    </source>
</evidence>
<dbReference type="Gene3D" id="3.40.1280.10">
    <property type="match status" value="1"/>
</dbReference>
<accession>A0AAV9XTP1</accession>
<protein>
    <submittedName>
        <fullName evidence="4">tRNA (Gm18) ribose methylase trm3p superfamily SPOUT methylase</fullName>
    </submittedName>
</protein>
<comment type="caution">
    <text evidence="4">The sequence shown here is derived from an EMBL/GenBank/DDBJ whole genome shotgun (WGS) entry which is preliminary data.</text>
</comment>
<dbReference type="Proteomes" id="UP001311799">
    <property type="component" value="Unassembled WGS sequence"/>
</dbReference>
<dbReference type="GO" id="GO:0016423">
    <property type="term" value="F:tRNA (guanine) methyltransferase activity"/>
    <property type="evidence" value="ECO:0007669"/>
    <property type="project" value="InterPro"/>
</dbReference>
<evidence type="ECO:0000256" key="2">
    <source>
        <dbReference type="ARBA" id="ARBA00022679"/>
    </source>
</evidence>
<dbReference type="GO" id="GO:0003723">
    <property type="term" value="F:RNA binding"/>
    <property type="evidence" value="ECO:0007669"/>
    <property type="project" value="InterPro"/>
</dbReference>
<dbReference type="InterPro" id="IPR045330">
    <property type="entry name" value="TRM3/TARBP1"/>
</dbReference>
<dbReference type="GO" id="GO:0030488">
    <property type="term" value="P:tRNA methylation"/>
    <property type="evidence" value="ECO:0007669"/>
    <property type="project" value="InterPro"/>
</dbReference>
<keyword evidence="1 4" id="KW-0489">Methyltransferase</keyword>
<organism evidence="4 5">
    <name type="scientific">Cryptosporidium xiaoi</name>
    <dbReference type="NCBI Taxonomy" id="659607"/>
    <lineage>
        <taxon>Eukaryota</taxon>
        <taxon>Sar</taxon>
        <taxon>Alveolata</taxon>
        <taxon>Apicomplexa</taxon>
        <taxon>Conoidasida</taxon>
        <taxon>Coccidia</taxon>
        <taxon>Eucoccidiorida</taxon>
        <taxon>Eimeriorina</taxon>
        <taxon>Cryptosporidiidae</taxon>
        <taxon>Cryptosporidium</taxon>
    </lineage>
</organism>
<keyword evidence="5" id="KW-1185">Reference proteome</keyword>
<dbReference type="Pfam" id="PF00588">
    <property type="entry name" value="SpoU_methylase"/>
    <property type="match status" value="1"/>
</dbReference>
<dbReference type="InterPro" id="IPR029026">
    <property type="entry name" value="tRNA_m1G_MTases_N"/>
</dbReference>
<reference evidence="4 5" key="1">
    <citation type="submission" date="2023-10" db="EMBL/GenBank/DDBJ databases">
        <title>Comparative genomics analysis reveals potential genetic determinants of host preference in Cryptosporidium xiaoi.</title>
        <authorList>
            <person name="Xiao L."/>
            <person name="Li J."/>
        </authorList>
    </citation>
    <scope>NUCLEOTIDE SEQUENCE [LARGE SCALE GENOMIC DNA]</scope>
    <source>
        <strain evidence="4 5">52996</strain>
    </source>
</reference>
<dbReference type="PANTHER" id="PTHR12029">
    <property type="entry name" value="RNA METHYLTRANSFERASE"/>
    <property type="match status" value="1"/>
</dbReference>
<feature type="domain" description="tRNA/rRNA methyltransferase SpoU type" evidence="3">
    <location>
        <begin position="1650"/>
        <end position="1792"/>
    </location>
</feature>